<dbReference type="PANTHER" id="PTHR42847">
    <property type="entry name" value="ALKANESULFONATE MONOOXYGENASE"/>
    <property type="match status" value="1"/>
</dbReference>
<name>A0A1A8ZB45_9ACTN</name>
<dbReference type="Proteomes" id="UP000198765">
    <property type="component" value="Chromosome I"/>
</dbReference>
<evidence type="ECO:0000313" key="2">
    <source>
        <dbReference type="Proteomes" id="UP000198765"/>
    </source>
</evidence>
<gene>
    <name evidence="1" type="ORF">GA0070621_1140</name>
</gene>
<keyword evidence="1" id="KW-0560">Oxidoreductase</keyword>
<dbReference type="InterPro" id="IPR050172">
    <property type="entry name" value="SsuD_RutA_monooxygenase"/>
</dbReference>
<dbReference type="RefSeq" id="WP_157739864.1">
    <property type="nucleotide sequence ID" value="NZ_LT594324.1"/>
</dbReference>
<dbReference type="SUPFAM" id="SSF51679">
    <property type="entry name" value="Bacterial luciferase-like"/>
    <property type="match status" value="1"/>
</dbReference>
<dbReference type="PANTHER" id="PTHR42847:SF4">
    <property type="entry name" value="ALKANESULFONATE MONOOXYGENASE-RELATED"/>
    <property type="match status" value="1"/>
</dbReference>
<dbReference type="GO" id="GO:0008726">
    <property type="term" value="F:alkanesulfonate monooxygenase activity"/>
    <property type="evidence" value="ECO:0007669"/>
    <property type="project" value="TreeGrafter"/>
</dbReference>
<dbReference type="Gene3D" id="3.20.20.30">
    <property type="entry name" value="Luciferase-like domain"/>
    <property type="match status" value="2"/>
</dbReference>
<keyword evidence="2" id="KW-1185">Reference proteome</keyword>
<dbReference type="EMBL" id="LT594324">
    <property type="protein sequence ID" value="SBT41090.1"/>
    <property type="molecule type" value="Genomic_DNA"/>
</dbReference>
<dbReference type="AlphaFoldDB" id="A0A1A8ZB45"/>
<dbReference type="InterPro" id="IPR036661">
    <property type="entry name" value="Luciferase-like_sf"/>
</dbReference>
<evidence type="ECO:0000313" key="1">
    <source>
        <dbReference type="EMBL" id="SBT41090.1"/>
    </source>
</evidence>
<keyword evidence="1" id="KW-0503">Monooxygenase</keyword>
<reference evidence="1 2" key="1">
    <citation type="submission" date="2016-06" db="EMBL/GenBank/DDBJ databases">
        <authorList>
            <person name="Kjaerup R.B."/>
            <person name="Dalgaard T.S."/>
            <person name="Juul-Madsen H.R."/>
        </authorList>
    </citation>
    <scope>NUCLEOTIDE SEQUENCE [LARGE SCALE GENOMIC DNA]</scope>
    <source>
        <strain evidence="1 2">DSM 45248</strain>
    </source>
</reference>
<protein>
    <submittedName>
        <fullName evidence="1">Flavin-dependent oxidoreductase, luciferase family (Includes alkanesulfonate monooxygenase SsuD and methylene tetrahydromethanopterin reductase)</fullName>
    </submittedName>
</protein>
<dbReference type="OrthoDB" id="9814695at2"/>
<dbReference type="GO" id="GO:0046306">
    <property type="term" value="P:alkanesulfonate catabolic process"/>
    <property type="evidence" value="ECO:0007669"/>
    <property type="project" value="TreeGrafter"/>
</dbReference>
<accession>A0A1A8ZB45</accession>
<dbReference type="PATRIC" id="fig|299146.4.peg.1181"/>
<proteinExistence type="predicted"/>
<sequence length="318" mass="34798">MADWPMSLSFIVPPHSESFGLGQKLSTQSYLDRLVAYARAAERAGVVGAFVYDFPAAMDPWLVAFDLLACSPTLQPVVAVRPHQEAAESVARRVADLEFRFGRPTHVNIVAGATRTSRAADIDKVAARRRLAEFAEELRTDLDRRRYAAGECAPLLVTPSSSTPGVVPVDCVLMMARPRATLAEDVARVRAEQGVDRVAMLVGLVVRETEERAWEATTRLYAPDRRQEVAGRLFMSQVVSSEHTASYALAEAREIHDERLWYGAPMRGIDAPKLVGSVAQVSAWLRSCRDLGVTDVIVDLPPDPAEFGHIADVFVSGA</sequence>
<organism evidence="1 2">
    <name type="scientific">Micromonospora narathiwatensis</name>
    <dbReference type="NCBI Taxonomy" id="299146"/>
    <lineage>
        <taxon>Bacteria</taxon>
        <taxon>Bacillati</taxon>
        <taxon>Actinomycetota</taxon>
        <taxon>Actinomycetes</taxon>
        <taxon>Micromonosporales</taxon>
        <taxon>Micromonosporaceae</taxon>
        <taxon>Micromonospora</taxon>
    </lineage>
</organism>